<gene>
    <name evidence="1" type="ORF">MTR_0044s0150</name>
</gene>
<keyword evidence="3" id="KW-1185">Reference proteome</keyword>
<organism evidence="1 3">
    <name type="scientific">Medicago truncatula</name>
    <name type="common">Barrel medic</name>
    <name type="synonym">Medicago tribuloides</name>
    <dbReference type="NCBI Taxonomy" id="3880"/>
    <lineage>
        <taxon>Eukaryota</taxon>
        <taxon>Viridiplantae</taxon>
        <taxon>Streptophyta</taxon>
        <taxon>Embryophyta</taxon>
        <taxon>Tracheophyta</taxon>
        <taxon>Spermatophyta</taxon>
        <taxon>Magnoliopsida</taxon>
        <taxon>eudicotyledons</taxon>
        <taxon>Gunneridae</taxon>
        <taxon>Pentapetalae</taxon>
        <taxon>rosids</taxon>
        <taxon>fabids</taxon>
        <taxon>Fabales</taxon>
        <taxon>Fabaceae</taxon>
        <taxon>Papilionoideae</taxon>
        <taxon>50 kb inversion clade</taxon>
        <taxon>NPAAA clade</taxon>
        <taxon>Hologalegina</taxon>
        <taxon>IRL clade</taxon>
        <taxon>Trifolieae</taxon>
        <taxon>Medicago</taxon>
    </lineage>
</organism>
<dbReference type="AlphaFoldDB" id="G7ZUQ2"/>
<dbReference type="EMBL" id="KL402769">
    <property type="protein sequence ID" value="KEH17099.1"/>
    <property type="molecule type" value="Genomic_DNA"/>
</dbReference>
<evidence type="ECO:0000313" key="3">
    <source>
        <dbReference type="Proteomes" id="UP000002051"/>
    </source>
</evidence>
<protein>
    <submittedName>
        <fullName evidence="1 2">Uncharacterized protein</fullName>
    </submittedName>
</protein>
<sequence>MDSGSSSTHSVPHFIDQLREEYLCAVRNLFVIAQKIRSGSFVQKQLFRSSCSEALFRSSSEALFRSSSEALFRSSSEAVSDSKVLCELERELREKKVMMNL</sequence>
<reference evidence="1 3" key="1">
    <citation type="journal article" date="2011" name="Nature">
        <title>The Medicago genome provides insight into the evolution of rhizobial symbioses.</title>
        <authorList>
            <person name="Young N.D."/>
            <person name="Debelle F."/>
            <person name="Oldroyd G.E."/>
            <person name="Geurts R."/>
            <person name="Cannon S.B."/>
            <person name="Udvardi M.K."/>
            <person name="Benedito V.A."/>
            <person name="Mayer K.F."/>
            <person name="Gouzy J."/>
            <person name="Schoof H."/>
            <person name="Van de Peer Y."/>
            <person name="Proost S."/>
            <person name="Cook D.R."/>
            <person name="Meyers B.C."/>
            <person name="Spannagl M."/>
            <person name="Cheung F."/>
            <person name="De Mita S."/>
            <person name="Krishnakumar V."/>
            <person name="Gundlach H."/>
            <person name="Zhou S."/>
            <person name="Mudge J."/>
            <person name="Bharti A.K."/>
            <person name="Murray J.D."/>
            <person name="Naoumkina M.A."/>
            <person name="Rosen B."/>
            <person name="Silverstein K.A."/>
            <person name="Tang H."/>
            <person name="Rombauts S."/>
            <person name="Zhao P.X."/>
            <person name="Zhou P."/>
            <person name="Barbe V."/>
            <person name="Bardou P."/>
            <person name="Bechner M."/>
            <person name="Bellec A."/>
            <person name="Berger A."/>
            <person name="Berges H."/>
            <person name="Bidwell S."/>
            <person name="Bisseling T."/>
            <person name="Choisne N."/>
            <person name="Couloux A."/>
            <person name="Denny R."/>
            <person name="Deshpande S."/>
            <person name="Dai X."/>
            <person name="Doyle J.J."/>
            <person name="Dudez A.M."/>
            <person name="Farmer A.D."/>
            <person name="Fouteau S."/>
            <person name="Franken C."/>
            <person name="Gibelin C."/>
            <person name="Gish J."/>
            <person name="Goldstein S."/>
            <person name="Gonzalez A.J."/>
            <person name="Green P.J."/>
            <person name="Hallab A."/>
            <person name="Hartog M."/>
            <person name="Hua A."/>
            <person name="Humphray S.J."/>
            <person name="Jeong D.H."/>
            <person name="Jing Y."/>
            <person name="Jocker A."/>
            <person name="Kenton S.M."/>
            <person name="Kim D.J."/>
            <person name="Klee K."/>
            <person name="Lai H."/>
            <person name="Lang C."/>
            <person name="Lin S."/>
            <person name="Macmil S.L."/>
            <person name="Magdelenat G."/>
            <person name="Matthews L."/>
            <person name="McCorrison J."/>
            <person name="Monaghan E.L."/>
            <person name="Mun J.H."/>
            <person name="Najar F.Z."/>
            <person name="Nicholson C."/>
            <person name="Noirot C."/>
            <person name="O'Bleness M."/>
            <person name="Paule C.R."/>
            <person name="Poulain J."/>
            <person name="Prion F."/>
            <person name="Qin B."/>
            <person name="Qu C."/>
            <person name="Retzel E.F."/>
            <person name="Riddle C."/>
            <person name="Sallet E."/>
            <person name="Samain S."/>
            <person name="Samson N."/>
            <person name="Sanders I."/>
            <person name="Saurat O."/>
            <person name="Scarpelli C."/>
            <person name="Schiex T."/>
            <person name="Segurens B."/>
            <person name="Severin A.J."/>
            <person name="Sherrier D.J."/>
            <person name="Shi R."/>
            <person name="Sims S."/>
            <person name="Singer S.R."/>
            <person name="Sinharoy S."/>
            <person name="Sterck L."/>
            <person name="Viollet A."/>
            <person name="Wang B.B."/>
            <person name="Wang K."/>
            <person name="Wang M."/>
            <person name="Wang X."/>
            <person name="Warfsmann J."/>
            <person name="Weissenbach J."/>
            <person name="White D.D."/>
            <person name="White J.D."/>
            <person name="Wiley G.B."/>
            <person name="Wincker P."/>
            <person name="Xing Y."/>
            <person name="Yang L."/>
            <person name="Yao Z."/>
            <person name="Ying F."/>
            <person name="Zhai J."/>
            <person name="Zhou L."/>
            <person name="Zuber A."/>
            <person name="Denarie J."/>
            <person name="Dixon R.A."/>
            <person name="May G.D."/>
            <person name="Schwartz D.C."/>
            <person name="Rogers J."/>
            <person name="Quetier F."/>
            <person name="Town C.D."/>
            <person name="Roe B.A."/>
        </authorList>
    </citation>
    <scope>NUCLEOTIDE SEQUENCE [LARGE SCALE GENOMIC DNA]</scope>
    <source>
        <strain evidence="1">A17</strain>
        <strain evidence="2 3">cv. Jemalong A17</strain>
    </source>
</reference>
<evidence type="ECO:0000313" key="1">
    <source>
        <dbReference type="EMBL" id="KEH17099.1"/>
    </source>
</evidence>
<reference evidence="2" key="3">
    <citation type="submission" date="2015-06" db="UniProtKB">
        <authorList>
            <consortium name="EnsemblPlants"/>
        </authorList>
    </citation>
    <scope>IDENTIFICATION</scope>
    <source>
        <strain evidence="2">cv. Jemalong A17</strain>
    </source>
</reference>
<accession>G7ZUQ2</accession>
<dbReference type="EnsemblPlants" id="KEH17099">
    <property type="protein sequence ID" value="KEH17099"/>
    <property type="gene ID" value="MTR_0044s0150"/>
</dbReference>
<reference evidence="1 3" key="2">
    <citation type="journal article" date="2014" name="BMC Genomics">
        <title>An improved genome release (version Mt4.0) for the model legume Medicago truncatula.</title>
        <authorList>
            <person name="Tang H."/>
            <person name="Krishnakumar V."/>
            <person name="Bidwell S."/>
            <person name="Rosen B."/>
            <person name="Chan A."/>
            <person name="Zhou S."/>
            <person name="Gentzbittel L."/>
            <person name="Childs K.L."/>
            <person name="Yandell M."/>
            <person name="Gundlach H."/>
            <person name="Mayer K.F."/>
            <person name="Schwartz D.C."/>
            <person name="Town C.D."/>
        </authorList>
    </citation>
    <scope>GENOME REANNOTATION</scope>
    <source>
        <strain evidence="1">A17</strain>
        <strain evidence="2 3">cv. Jemalong A17</strain>
    </source>
</reference>
<name>G7ZUQ2_MEDTR</name>
<proteinExistence type="predicted"/>
<dbReference type="PaxDb" id="3880-AES82940"/>
<dbReference type="HOGENOM" id="CLU_2295925_0_0_1"/>
<evidence type="ECO:0000313" key="2">
    <source>
        <dbReference type="EnsemblPlants" id="KEH17099"/>
    </source>
</evidence>
<dbReference type="Proteomes" id="UP000002051">
    <property type="component" value="Unassembled WGS sequence"/>
</dbReference>